<name>A0A317ZKH1_9BACT</name>
<dbReference type="OrthoDB" id="9792915at2"/>
<feature type="domain" description="SUI1" evidence="4">
    <location>
        <begin position="55"/>
        <end position="120"/>
    </location>
</feature>
<proteinExistence type="predicted"/>
<reference evidence="5 6" key="1">
    <citation type="submission" date="2018-05" db="EMBL/GenBank/DDBJ databases">
        <title>Coraliomargarita sinensis sp. nov., isolated from a marine solar saltern.</title>
        <authorList>
            <person name="Zhou L.Y."/>
        </authorList>
    </citation>
    <scope>NUCLEOTIDE SEQUENCE [LARGE SCALE GENOMIC DNA]</scope>
    <source>
        <strain evidence="5 6">WN38</strain>
    </source>
</reference>
<keyword evidence="5" id="KW-0396">Initiation factor</keyword>
<dbReference type="RefSeq" id="WP_110130898.1">
    <property type="nucleotide sequence ID" value="NZ_QHJQ01000004.1"/>
</dbReference>
<dbReference type="CDD" id="cd11567">
    <property type="entry name" value="YciH_like"/>
    <property type="match status" value="1"/>
</dbReference>
<sequence length="128" mass="13425">MSKRIDTGGGESLGANPFDTLSSTGLPKAQKGSSGATSKKKPKAAPKKGRVELRREKSGRGGKTVTTLSDFATHLPLGELDKLAFDLKKSCACGGTLKGRTIELQGDVRDRAVAELEKRGFQPVRAGG</sequence>
<dbReference type="Gene3D" id="3.30.780.10">
    <property type="entry name" value="SUI1-like domain"/>
    <property type="match status" value="1"/>
</dbReference>
<evidence type="ECO:0000313" key="5">
    <source>
        <dbReference type="EMBL" id="PXA04448.1"/>
    </source>
</evidence>
<feature type="compositionally biased region" description="Basic and acidic residues" evidence="3">
    <location>
        <begin position="49"/>
        <end position="59"/>
    </location>
</feature>
<dbReference type="InterPro" id="IPR001950">
    <property type="entry name" value="SUI1"/>
</dbReference>
<protein>
    <submittedName>
        <fullName evidence="5">Translation initiation factor</fullName>
    </submittedName>
</protein>
<comment type="caution">
    <text evidence="5">The sequence shown here is derived from an EMBL/GenBank/DDBJ whole genome shotgun (WGS) entry which is preliminary data.</text>
</comment>
<dbReference type="FunCoup" id="A0A317ZKH1">
    <property type="interactions" value="99"/>
</dbReference>
<organism evidence="5 6">
    <name type="scientific">Coraliomargarita sinensis</name>
    <dbReference type="NCBI Taxonomy" id="2174842"/>
    <lineage>
        <taxon>Bacteria</taxon>
        <taxon>Pseudomonadati</taxon>
        <taxon>Verrucomicrobiota</taxon>
        <taxon>Opitutia</taxon>
        <taxon>Puniceicoccales</taxon>
        <taxon>Coraliomargaritaceae</taxon>
        <taxon>Coraliomargarita</taxon>
    </lineage>
</organism>
<feature type="compositionally biased region" description="Basic residues" evidence="3">
    <location>
        <begin position="38"/>
        <end position="48"/>
    </location>
</feature>
<dbReference type="SUPFAM" id="SSF55159">
    <property type="entry name" value="eIF1-like"/>
    <property type="match status" value="1"/>
</dbReference>
<keyword evidence="2" id="KW-0648">Protein biosynthesis</keyword>
<feature type="region of interest" description="Disordered" evidence="3">
    <location>
        <begin position="1"/>
        <end position="65"/>
    </location>
</feature>
<evidence type="ECO:0000313" key="6">
    <source>
        <dbReference type="Proteomes" id="UP000247099"/>
    </source>
</evidence>
<feature type="compositionally biased region" description="Low complexity" evidence="3">
    <location>
        <begin position="28"/>
        <end position="37"/>
    </location>
</feature>
<dbReference type="InterPro" id="IPR036877">
    <property type="entry name" value="SUI1_dom_sf"/>
</dbReference>
<dbReference type="EMBL" id="QHJQ01000004">
    <property type="protein sequence ID" value="PXA04448.1"/>
    <property type="molecule type" value="Genomic_DNA"/>
</dbReference>
<dbReference type="Pfam" id="PF01253">
    <property type="entry name" value="SUI1"/>
    <property type="match status" value="1"/>
</dbReference>
<keyword evidence="6" id="KW-1185">Reference proteome</keyword>
<evidence type="ECO:0000256" key="2">
    <source>
        <dbReference type="ARBA" id="ARBA00022917"/>
    </source>
</evidence>
<keyword evidence="1" id="KW-0810">Translation regulation</keyword>
<dbReference type="GO" id="GO:0006417">
    <property type="term" value="P:regulation of translation"/>
    <property type="evidence" value="ECO:0007669"/>
    <property type="project" value="UniProtKB-KW"/>
</dbReference>
<accession>A0A317ZKH1</accession>
<evidence type="ECO:0000259" key="4">
    <source>
        <dbReference type="PROSITE" id="PS50296"/>
    </source>
</evidence>
<dbReference type="AlphaFoldDB" id="A0A317ZKH1"/>
<evidence type="ECO:0000256" key="1">
    <source>
        <dbReference type="ARBA" id="ARBA00022845"/>
    </source>
</evidence>
<dbReference type="GO" id="GO:0003743">
    <property type="term" value="F:translation initiation factor activity"/>
    <property type="evidence" value="ECO:0007669"/>
    <property type="project" value="UniProtKB-KW"/>
</dbReference>
<dbReference type="InParanoid" id="A0A317ZKH1"/>
<evidence type="ECO:0000256" key="3">
    <source>
        <dbReference type="SAM" id="MobiDB-lite"/>
    </source>
</evidence>
<gene>
    <name evidence="5" type="ORF">DDZ13_07930</name>
</gene>
<dbReference type="InterPro" id="IPR005872">
    <property type="entry name" value="SUI1_arc_bac"/>
</dbReference>
<dbReference type="Proteomes" id="UP000247099">
    <property type="component" value="Unassembled WGS sequence"/>
</dbReference>
<dbReference type="PROSITE" id="PS50296">
    <property type="entry name" value="SUI1"/>
    <property type="match status" value="1"/>
</dbReference>